<name>A0A914DWH2_9BILA</name>
<proteinExistence type="predicted"/>
<sequence>MAECFEDTSGQDTDRIIDGSSFRREQFDIFKHNFREAFDDHGHALLANLTLPDTLKKDVINSLRKLQKAKHTLDSLPEKSLVSELYSKIDQIRMELEKAASGNTEFSARNIDLPEYDKDAMEMLFGPPMEPDPELFQSLTLDPVKEVSNFNSAFKEKIAEILGAAQILLNDYNDFMDYVKKNAVR</sequence>
<dbReference type="WBParaSite" id="ACRNAN_scaffold429.g28420.t1">
    <property type="protein sequence ID" value="ACRNAN_scaffold429.g28420.t1"/>
    <property type="gene ID" value="ACRNAN_scaffold429.g28420"/>
</dbReference>
<dbReference type="AlphaFoldDB" id="A0A914DWH2"/>
<accession>A0A914DWH2</accession>
<keyword evidence="1" id="KW-1185">Reference proteome</keyword>
<organism evidence="1 2">
    <name type="scientific">Acrobeloides nanus</name>
    <dbReference type="NCBI Taxonomy" id="290746"/>
    <lineage>
        <taxon>Eukaryota</taxon>
        <taxon>Metazoa</taxon>
        <taxon>Ecdysozoa</taxon>
        <taxon>Nematoda</taxon>
        <taxon>Chromadorea</taxon>
        <taxon>Rhabditida</taxon>
        <taxon>Tylenchina</taxon>
        <taxon>Cephalobomorpha</taxon>
        <taxon>Cephaloboidea</taxon>
        <taxon>Cephalobidae</taxon>
        <taxon>Acrobeloides</taxon>
    </lineage>
</organism>
<evidence type="ECO:0000313" key="2">
    <source>
        <dbReference type="WBParaSite" id="ACRNAN_scaffold429.g28420.t1"/>
    </source>
</evidence>
<protein>
    <submittedName>
        <fullName evidence="2">Uncharacterized protein</fullName>
    </submittedName>
</protein>
<dbReference type="Proteomes" id="UP000887540">
    <property type="component" value="Unplaced"/>
</dbReference>
<evidence type="ECO:0000313" key="1">
    <source>
        <dbReference type="Proteomes" id="UP000887540"/>
    </source>
</evidence>
<reference evidence="2" key="1">
    <citation type="submission" date="2022-11" db="UniProtKB">
        <authorList>
            <consortium name="WormBaseParasite"/>
        </authorList>
    </citation>
    <scope>IDENTIFICATION</scope>
</reference>